<dbReference type="SUPFAM" id="SSF52540">
    <property type="entry name" value="P-loop containing nucleoside triphosphate hydrolases"/>
    <property type="match status" value="1"/>
</dbReference>
<reference evidence="5" key="1">
    <citation type="journal article" date="2019" name="Int. J. Syst. Evol. Microbiol.">
        <title>The Global Catalogue of Microorganisms (GCM) 10K type strain sequencing project: providing services to taxonomists for standard genome sequencing and annotation.</title>
        <authorList>
            <consortium name="The Broad Institute Genomics Platform"/>
            <consortium name="The Broad Institute Genome Sequencing Center for Infectious Disease"/>
            <person name="Wu L."/>
            <person name="Ma J."/>
        </authorList>
    </citation>
    <scope>NUCLEOTIDE SEQUENCE [LARGE SCALE GENOMIC DNA]</scope>
    <source>
        <strain evidence="5">KCTC 52237</strain>
    </source>
</reference>
<comment type="caution">
    <text evidence="4">The sequence shown here is derived from an EMBL/GenBank/DDBJ whole genome shotgun (WGS) entry which is preliminary data.</text>
</comment>
<proteinExistence type="inferred from homology"/>
<dbReference type="InterPro" id="IPR030870">
    <property type="entry name" value="ZapE"/>
</dbReference>
<comment type="subunit">
    <text evidence="3">Interacts with FtsZ.</text>
</comment>
<dbReference type="Proteomes" id="UP001595555">
    <property type="component" value="Unassembled WGS sequence"/>
</dbReference>
<organism evidence="4 5">
    <name type="scientific">Cellvibrio fontiphilus</name>
    <dbReference type="NCBI Taxonomy" id="1815559"/>
    <lineage>
        <taxon>Bacteria</taxon>
        <taxon>Pseudomonadati</taxon>
        <taxon>Pseudomonadota</taxon>
        <taxon>Gammaproteobacteria</taxon>
        <taxon>Cellvibrionales</taxon>
        <taxon>Cellvibrionaceae</taxon>
        <taxon>Cellvibrio</taxon>
    </lineage>
</organism>
<dbReference type="NCBIfam" id="NF040713">
    <property type="entry name" value="ZapE"/>
    <property type="match status" value="1"/>
</dbReference>
<evidence type="ECO:0000256" key="2">
    <source>
        <dbReference type="ARBA" id="ARBA00022840"/>
    </source>
</evidence>
<keyword evidence="3" id="KW-0378">Hydrolase</keyword>
<dbReference type="PANTHER" id="PTHR12169">
    <property type="entry name" value="ATPASE N2B"/>
    <property type="match status" value="1"/>
</dbReference>
<comment type="similarity">
    <text evidence="3">Belongs to the AFG1 ATPase family. ZapE subfamily.</text>
</comment>
<dbReference type="InterPro" id="IPR027417">
    <property type="entry name" value="P-loop_NTPase"/>
</dbReference>
<accession>A0ABV7FJH5</accession>
<dbReference type="PANTHER" id="PTHR12169:SF6">
    <property type="entry name" value="AFG1-LIKE ATPASE"/>
    <property type="match status" value="1"/>
</dbReference>
<dbReference type="RefSeq" id="WP_378119484.1">
    <property type="nucleotide sequence ID" value="NZ_JBHRTF010000004.1"/>
</dbReference>
<keyword evidence="5" id="KW-1185">Reference proteome</keyword>
<name>A0ABV7FJH5_9GAMM</name>
<keyword evidence="2 3" id="KW-0067">ATP-binding</keyword>
<evidence type="ECO:0000313" key="4">
    <source>
        <dbReference type="EMBL" id="MFC3116332.1"/>
    </source>
</evidence>
<protein>
    <recommendedName>
        <fullName evidence="3">Cell division protein ZapE</fullName>
    </recommendedName>
    <alternativeName>
        <fullName evidence="3">Z ring-associated protein ZapE</fullName>
    </alternativeName>
</protein>
<evidence type="ECO:0000256" key="3">
    <source>
        <dbReference type="HAMAP-Rule" id="MF_01919"/>
    </source>
</evidence>
<keyword evidence="1 3" id="KW-0547">Nucleotide-binding</keyword>
<dbReference type="EMBL" id="JBHRTF010000004">
    <property type="protein sequence ID" value="MFC3116332.1"/>
    <property type="molecule type" value="Genomic_DNA"/>
</dbReference>
<dbReference type="Pfam" id="PF03969">
    <property type="entry name" value="AFG1_ATPase"/>
    <property type="match status" value="1"/>
</dbReference>
<keyword evidence="3" id="KW-0131">Cell cycle</keyword>
<evidence type="ECO:0000256" key="1">
    <source>
        <dbReference type="ARBA" id="ARBA00022741"/>
    </source>
</evidence>
<dbReference type="InterPro" id="IPR005654">
    <property type="entry name" value="ATPase_AFG1-like"/>
</dbReference>
<evidence type="ECO:0000313" key="5">
    <source>
        <dbReference type="Proteomes" id="UP001595555"/>
    </source>
</evidence>
<feature type="binding site" evidence="3">
    <location>
        <begin position="80"/>
        <end position="87"/>
    </location>
    <ligand>
        <name>ATP</name>
        <dbReference type="ChEBI" id="CHEBI:30616"/>
    </ligand>
</feature>
<comment type="subcellular location">
    <subcellularLocation>
        <location evidence="3">Cytoplasm</location>
    </subcellularLocation>
</comment>
<dbReference type="HAMAP" id="MF_01919">
    <property type="entry name" value="ZapE"/>
    <property type="match status" value="1"/>
</dbReference>
<keyword evidence="3" id="KW-0963">Cytoplasm</keyword>
<keyword evidence="3 4" id="KW-0132">Cell division</keyword>
<gene>
    <name evidence="3 4" type="primary">zapE</name>
    <name evidence="4" type="ORF">ACFODX_12240</name>
</gene>
<comment type="function">
    <text evidence="3">Reduces the stability of FtsZ polymers in the presence of ATP.</text>
</comment>
<sequence length="378" mass="43373">MTGEMAVSLSPLERYRRDLTRSDFRHDTAQEQAVQHLQRLYEELVAAWQDEQQQSALGAFFKRLRGDESRKLVRGLYFWGGVGRGKTYLMDNFFESLPFEQKLRAHFHRFMRRVHAELKKLDGQKNPLKKVADIIAHEARVICFDEFFVSDITDAMILGTLMEELFARGVTLVATSNIVPDGLYRDGLQRARFLPAIALLNEHTLVVNVDGGVDYRLRALEQAELYHYPLDEAADKSLLCSFKSLLPSGGIYQSDVALEVEGRMILARHLGEGVAWFDFVELCDGPRSQNDYIELAREYHTVVLSNVPALGRAKDDQARRFVNLVDEFYDRQVKLVISAELPLANLYSSGKLDFEFQRTVSRLLEMQSHDYLAKPHRP</sequence>
<dbReference type="Gene3D" id="3.40.50.300">
    <property type="entry name" value="P-loop containing nucleotide triphosphate hydrolases"/>
    <property type="match status" value="1"/>
</dbReference>
<dbReference type="GO" id="GO:0051301">
    <property type="term" value="P:cell division"/>
    <property type="evidence" value="ECO:0007669"/>
    <property type="project" value="UniProtKB-KW"/>
</dbReference>